<accession>A0A1A8MG01</accession>
<feature type="non-terminal residue" evidence="1">
    <location>
        <position position="1"/>
    </location>
</feature>
<reference evidence="1" key="2">
    <citation type="submission" date="2016-06" db="EMBL/GenBank/DDBJ databases">
        <title>The genome of a short-lived fish provides insights into sex chromosome evolution and the genetic control of aging.</title>
        <authorList>
            <person name="Reichwald K."/>
            <person name="Felder M."/>
            <person name="Petzold A."/>
            <person name="Koch P."/>
            <person name="Groth M."/>
            <person name="Platzer M."/>
        </authorList>
    </citation>
    <scope>NUCLEOTIDE SEQUENCE</scope>
    <source>
        <tissue evidence="1">Brain</tissue>
    </source>
</reference>
<name>A0A1A8MG01_9TELE</name>
<evidence type="ECO:0000313" key="1">
    <source>
        <dbReference type="EMBL" id="SBR55855.1"/>
    </source>
</evidence>
<gene>
    <name evidence="1" type="primary">MYO9B</name>
</gene>
<reference evidence="1" key="1">
    <citation type="submission" date="2016-05" db="EMBL/GenBank/DDBJ databases">
        <authorList>
            <person name="Lavstsen T."/>
            <person name="Jespersen J.S."/>
        </authorList>
    </citation>
    <scope>NUCLEOTIDE SEQUENCE</scope>
    <source>
        <tissue evidence="1">Brain</tissue>
    </source>
</reference>
<feature type="non-terminal residue" evidence="1">
    <location>
        <position position="103"/>
    </location>
</feature>
<protein>
    <submittedName>
        <fullName evidence="1">Myosin IXB</fullName>
    </submittedName>
</protein>
<dbReference type="EMBL" id="HAEF01014696">
    <property type="protein sequence ID" value="SBR55855.1"/>
    <property type="molecule type" value="Transcribed_RNA"/>
</dbReference>
<organism evidence="1">
    <name type="scientific">Nothobranchius pienaari</name>
    <dbReference type="NCBI Taxonomy" id="704102"/>
    <lineage>
        <taxon>Eukaryota</taxon>
        <taxon>Metazoa</taxon>
        <taxon>Chordata</taxon>
        <taxon>Craniata</taxon>
        <taxon>Vertebrata</taxon>
        <taxon>Euteleostomi</taxon>
        <taxon>Actinopterygii</taxon>
        <taxon>Neopterygii</taxon>
        <taxon>Teleostei</taxon>
        <taxon>Neoteleostei</taxon>
        <taxon>Acanthomorphata</taxon>
        <taxon>Ovalentaria</taxon>
        <taxon>Atherinomorphae</taxon>
        <taxon>Cyprinodontiformes</taxon>
        <taxon>Nothobranchiidae</taxon>
        <taxon>Nothobranchius</taxon>
    </lineage>
</organism>
<proteinExistence type="predicted"/>
<dbReference type="AlphaFoldDB" id="A0A1A8MG01"/>
<sequence>VNSSRSIIWRVEWSEELWWRNTSWRSLVWFPERRTRGTIMCFTTCCWVLLRRKERSINCCHLKSTSTSSRKILGSKMRKICVTTSKGCSRLWRWLASFQPLRN</sequence>